<dbReference type="PROSITE" id="PS51671">
    <property type="entry name" value="ACT"/>
    <property type="match status" value="2"/>
</dbReference>
<keyword evidence="21" id="KW-0809">Transit peptide</keyword>
<feature type="domain" description="ACT" evidence="31">
    <location>
        <begin position="453"/>
        <end position="528"/>
    </location>
</feature>
<dbReference type="GO" id="GO:0046872">
    <property type="term" value="F:metal ion binding"/>
    <property type="evidence" value="ECO:0007669"/>
    <property type="project" value="UniProtKB-KW"/>
</dbReference>
<comment type="similarity">
    <text evidence="9">In the N-terminal section; belongs to the aspartokinase family.</text>
</comment>
<dbReference type="GO" id="GO:0005524">
    <property type="term" value="F:ATP binding"/>
    <property type="evidence" value="ECO:0007669"/>
    <property type="project" value="UniProtKB-KW"/>
</dbReference>
<evidence type="ECO:0000313" key="32">
    <source>
        <dbReference type="EMBL" id="GAQ78768.1"/>
    </source>
</evidence>
<evidence type="ECO:0000256" key="14">
    <source>
        <dbReference type="ARBA" id="ARBA00022697"/>
    </source>
</evidence>
<sequence length="956" mass="103339">MQSVVSSRACFEANLRPACSAALQGQNQGRVEAFWSPSGACVNPSFDGLRRAPLLFQSHSQELKTLSGTPFLSPCRQTRTATPARAVAAGAEVDIATESGSGKQVERGPAWSVHKFGGTCVANPERIKNVAQIITEDTTSKKAVVVSAMAKVTNRLYSLVELAESRDPAYVHELDALFEHHKSAAEELLSGSDLAAFVKVLTSDIDDLKAMLRAISIAGNATEAFTDYVVGHGELWSAQLLAATVRARGEAATWMDAREVLTVIPTKRHTEVDFKLSSKAAPSSQVDPNYELSDARLDQWFTQKGADTIIVTGFVARTPDGIPTTLKRDGSDFSAAIMGALFRAGRITIWTDVDGVYSADPRKVSEAVVLPLLSYQEAWEMSYFGANVLHPRTTLPAMKYDIPITIRNVFNQEAPGTKIWRMTPPQEEGQEHLLGDGVVKGFATIDNVALINVEGTGMAGVPGTASDIFSTVSVVGANVIMISQASSEHSICFAVPEAQAQAVARALESKFRRALDAGRIAKVEVLPKCSILAAVGQNMASTPGVSSMLFNALAKANINVRAIAQGSSEYNITVVVEQGDSIKALKAAHSRFYLSKTTLAVGVVGPGNIGAELLDQFKAQTSKLKEEFNIDLRVLGIADSKKVLVDESGIDLERWQARLDEDGAPASLDDFTARMKTNYFPNTVMIDCTASATVASFYQRWIRQGMHIITPNKRANSGPLDYYLKLRELQRKSYTHYFYEATVGAGLPIMSTLRGLLETGDKVERIEGIFSGTLSYIFNSFDGSKPFSGIVKEAKEAGFTEPDPRDDLSGMDVARKVTILARESGLRLELEDIPIQSLVPAPLAECKTVDEYMSKLPEYDDDLSRQQAEAEAAGEVLRYVGVVDAVNGKGSVELRRYPKSHAFAQLSGTDNIISFQTTRYHAQPLIVRGPGAGREVTAGGVFSDILRLAAYLGAPS</sequence>
<dbReference type="InterPro" id="IPR005106">
    <property type="entry name" value="Asp/hSer_DH_NAD-bd"/>
</dbReference>
<keyword evidence="18 32" id="KW-0418">Kinase</keyword>
<comment type="similarity">
    <text evidence="8">In the C-terminal section; belongs to the homoserine dehydrogenase family.</text>
</comment>
<dbReference type="GO" id="GO:0009090">
    <property type="term" value="P:homoserine biosynthetic process"/>
    <property type="evidence" value="ECO:0000318"/>
    <property type="project" value="GO_Central"/>
</dbReference>
<dbReference type="InterPro" id="IPR019811">
    <property type="entry name" value="HDH_CS"/>
</dbReference>
<dbReference type="FunFam" id="3.40.1160.10:FF:000017">
    <property type="entry name" value="Bifunctional aspartokinase/homoserine dehydrogenase"/>
    <property type="match status" value="1"/>
</dbReference>
<evidence type="ECO:0000256" key="16">
    <source>
        <dbReference type="ARBA" id="ARBA00022737"/>
    </source>
</evidence>
<accession>A0A1Y1HSG9</accession>
<dbReference type="Gene3D" id="3.30.360.10">
    <property type="entry name" value="Dihydrodipicolinate Reductase, domain 2"/>
    <property type="match status" value="1"/>
</dbReference>
<keyword evidence="25" id="KW-0457">Lysine biosynthesis</keyword>
<comment type="pathway">
    <text evidence="6">Amino-acid biosynthesis; L-methionine biosynthesis via de novo pathway; L-homoserine from L-aspartate: step 3/3.</text>
</comment>
<evidence type="ECO:0000256" key="27">
    <source>
        <dbReference type="ARBA" id="ARBA00023268"/>
    </source>
</evidence>
<dbReference type="InterPro" id="IPR036393">
    <property type="entry name" value="AceGlu_kinase-like_sf"/>
</dbReference>
<comment type="cofactor">
    <cofactor evidence="1">
        <name>a metal cation</name>
        <dbReference type="ChEBI" id="CHEBI:25213"/>
    </cofactor>
</comment>
<dbReference type="SUPFAM" id="SSF55347">
    <property type="entry name" value="Glyceraldehyde-3-phosphate dehydrogenase-like, C-terminal domain"/>
    <property type="match status" value="1"/>
</dbReference>
<dbReference type="PROSITE" id="PS00324">
    <property type="entry name" value="ASPARTOKINASE"/>
    <property type="match status" value="1"/>
</dbReference>
<dbReference type="GO" id="GO:0009507">
    <property type="term" value="C:chloroplast"/>
    <property type="evidence" value="ECO:0007669"/>
    <property type="project" value="UniProtKB-SubCell"/>
</dbReference>
<dbReference type="FunFam" id="3.30.360.10:FF:000006">
    <property type="entry name" value="Bifunctional aspartokinase/homoserine dehydrogenase"/>
    <property type="match status" value="1"/>
</dbReference>
<dbReference type="AlphaFoldDB" id="A0A1Y1HSG9"/>
<keyword evidence="26" id="KW-0486">Methionine biosynthesis</keyword>
<evidence type="ECO:0000256" key="22">
    <source>
        <dbReference type="ARBA" id="ARBA00023002"/>
    </source>
</evidence>
<keyword evidence="16" id="KW-0677">Repeat</keyword>
<comment type="function">
    <text evidence="28">Bifunctional aspartate kinase and homoserine dehydrogenase that catalyzes the first and the third steps toward the synthesis of lysine, methionine and threonine from aspartate.</text>
</comment>
<dbReference type="NCBIfam" id="NF007003">
    <property type="entry name" value="PRK09466.1"/>
    <property type="match status" value="1"/>
</dbReference>
<comment type="catalytic activity">
    <reaction evidence="30">
        <text>L-homoserine + NADP(+) = L-aspartate 4-semialdehyde + NADPH + H(+)</text>
        <dbReference type="Rhea" id="RHEA:15761"/>
        <dbReference type="ChEBI" id="CHEBI:15378"/>
        <dbReference type="ChEBI" id="CHEBI:57476"/>
        <dbReference type="ChEBI" id="CHEBI:57783"/>
        <dbReference type="ChEBI" id="CHEBI:58349"/>
        <dbReference type="ChEBI" id="CHEBI:537519"/>
        <dbReference type="EC" id="1.1.1.3"/>
    </reaction>
    <physiologicalReaction direction="right-to-left" evidence="30">
        <dbReference type="Rhea" id="RHEA:15763"/>
    </physiologicalReaction>
</comment>
<evidence type="ECO:0000256" key="5">
    <source>
        <dbReference type="ARBA" id="ARBA00005056"/>
    </source>
</evidence>
<dbReference type="InterPro" id="IPR018042">
    <property type="entry name" value="Aspartate_kinase_CS"/>
</dbReference>
<dbReference type="Pfam" id="PF00696">
    <property type="entry name" value="AA_kinase"/>
    <property type="match status" value="1"/>
</dbReference>
<keyword evidence="23" id="KW-0520">NAD</keyword>
<comment type="pathway">
    <text evidence="4">Amino-acid biosynthesis; L-methionine biosynthesis via de novo pathway; L-homoserine from L-aspartate: step 1/3.</text>
</comment>
<evidence type="ECO:0000256" key="10">
    <source>
        <dbReference type="ARBA" id="ARBA00022528"/>
    </source>
</evidence>
<evidence type="ECO:0000256" key="30">
    <source>
        <dbReference type="ARBA" id="ARBA00048841"/>
    </source>
</evidence>
<dbReference type="Gene3D" id="3.30.70.260">
    <property type="match status" value="1"/>
</dbReference>
<dbReference type="CDD" id="cd04257">
    <property type="entry name" value="AAK_AK-HSDH"/>
    <property type="match status" value="1"/>
</dbReference>
<organism evidence="32 33">
    <name type="scientific">Klebsormidium nitens</name>
    <name type="common">Green alga</name>
    <name type="synonym">Ulothrix nitens</name>
    <dbReference type="NCBI Taxonomy" id="105231"/>
    <lineage>
        <taxon>Eukaryota</taxon>
        <taxon>Viridiplantae</taxon>
        <taxon>Streptophyta</taxon>
        <taxon>Klebsormidiophyceae</taxon>
        <taxon>Klebsormidiales</taxon>
        <taxon>Klebsormidiaceae</taxon>
        <taxon>Klebsormidium</taxon>
    </lineage>
</organism>
<dbReference type="STRING" id="105231.A0A1Y1HSG9"/>
<dbReference type="PROSITE" id="PS01042">
    <property type="entry name" value="HOMOSER_DHGENASE"/>
    <property type="match status" value="1"/>
</dbReference>
<evidence type="ECO:0000259" key="31">
    <source>
        <dbReference type="PROSITE" id="PS51671"/>
    </source>
</evidence>
<dbReference type="InterPro" id="IPR001048">
    <property type="entry name" value="Asp/Glu/Uridylate_kinase"/>
</dbReference>
<evidence type="ECO:0000256" key="20">
    <source>
        <dbReference type="ARBA" id="ARBA00022857"/>
    </source>
</evidence>
<reference evidence="32 33" key="1">
    <citation type="journal article" date="2014" name="Nat. Commun.">
        <title>Klebsormidium flaccidum genome reveals primary factors for plant terrestrial adaptation.</title>
        <authorList>
            <person name="Hori K."/>
            <person name="Maruyama F."/>
            <person name="Fujisawa T."/>
            <person name="Togashi T."/>
            <person name="Yamamoto N."/>
            <person name="Seo M."/>
            <person name="Sato S."/>
            <person name="Yamada T."/>
            <person name="Mori H."/>
            <person name="Tajima N."/>
            <person name="Moriyama T."/>
            <person name="Ikeuchi M."/>
            <person name="Watanabe M."/>
            <person name="Wada H."/>
            <person name="Kobayashi K."/>
            <person name="Saito M."/>
            <person name="Masuda T."/>
            <person name="Sasaki-Sekimoto Y."/>
            <person name="Mashiguchi K."/>
            <person name="Awai K."/>
            <person name="Shimojima M."/>
            <person name="Masuda S."/>
            <person name="Iwai M."/>
            <person name="Nobusawa T."/>
            <person name="Narise T."/>
            <person name="Kondo S."/>
            <person name="Saito H."/>
            <person name="Sato R."/>
            <person name="Murakawa M."/>
            <person name="Ihara Y."/>
            <person name="Oshima-Yamada Y."/>
            <person name="Ohtaka K."/>
            <person name="Satoh M."/>
            <person name="Sonobe K."/>
            <person name="Ishii M."/>
            <person name="Ohtani R."/>
            <person name="Kanamori-Sato M."/>
            <person name="Honoki R."/>
            <person name="Miyazaki D."/>
            <person name="Mochizuki H."/>
            <person name="Umetsu J."/>
            <person name="Higashi K."/>
            <person name="Shibata D."/>
            <person name="Kamiya Y."/>
            <person name="Sato N."/>
            <person name="Nakamura Y."/>
            <person name="Tabata S."/>
            <person name="Ida S."/>
            <person name="Kurokawa K."/>
            <person name="Ohta H."/>
        </authorList>
    </citation>
    <scope>NUCLEOTIDE SEQUENCE [LARGE SCALE GENOMIC DNA]</scope>
    <source>
        <strain evidence="32 33">NIES-2285</strain>
    </source>
</reference>
<dbReference type="GO" id="GO:0009088">
    <property type="term" value="P:threonine biosynthetic process"/>
    <property type="evidence" value="ECO:0007669"/>
    <property type="project" value="UniProtKB-UniPathway"/>
</dbReference>
<dbReference type="InterPro" id="IPR041743">
    <property type="entry name" value="AK-HSDH_N"/>
</dbReference>
<keyword evidence="20" id="KW-0521">NADP</keyword>
<keyword evidence="13" id="KW-0808">Transferase</keyword>
<evidence type="ECO:0000256" key="15">
    <source>
        <dbReference type="ARBA" id="ARBA00022723"/>
    </source>
</evidence>
<evidence type="ECO:0000256" key="13">
    <source>
        <dbReference type="ARBA" id="ARBA00022679"/>
    </source>
</evidence>
<keyword evidence="19" id="KW-0067">ATP-binding</keyword>
<dbReference type="GO" id="GO:0004412">
    <property type="term" value="F:homoserine dehydrogenase activity"/>
    <property type="evidence" value="ECO:0000318"/>
    <property type="project" value="GO_Central"/>
</dbReference>
<evidence type="ECO:0000256" key="3">
    <source>
        <dbReference type="ARBA" id="ARBA00004766"/>
    </source>
</evidence>
<evidence type="ECO:0000256" key="24">
    <source>
        <dbReference type="ARBA" id="ARBA00023053"/>
    </source>
</evidence>
<dbReference type="Pfam" id="PF22468">
    <property type="entry name" value="ACT_9"/>
    <property type="match status" value="2"/>
</dbReference>
<dbReference type="GO" id="GO:0004072">
    <property type="term" value="F:aspartate kinase activity"/>
    <property type="evidence" value="ECO:0007669"/>
    <property type="project" value="UniProtKB-EC"/>
</dbReference>
<gene>
    <name evidence="32" type="ORF">KFL_000180510</name>
</gene>
<dbReference type="OrthoDB" id="67851at2759"/>
<dbReference type="CDD" id="cd04922">
    <property type="entry name" value="ACT_AKi-HSDH-ThrA_2"/>
    <property type="match status" value="1"/>
</dbReference>
<dbReference type="InterPro" id="IPR045865">
    <property type="entry name" value="ACT-like_dom_sf"/>
</dbReference>
<evidence type="ECO:0000256" key="11">
    <source>
        <dbReference type="ARBA" id="ARBA00022605"/>
    </source>
</evidence>
<evidence type="ECO:0000256" key="2">
    <source>
        <dbReference type="ARBA" id="ARBA00004229"/>
    </source>
</evidence>
<dbReference type="GO" id="GO:0009086">
    <property type="term" value="P:methionine biosynthetic process"/>
    <property type="evidence" value="ECO:0007669"/>
    <property type="project" value="UniProtKB-KW"/>
</dbReference>
<comment type="pathway">
    <text evidence="5">Amino-acid biosynthesis; L-threonine biosynthesis; L-threonine from L-aspartate: step 3/5.</text>
</comment>
<comment type="catalytic activity">
    <reaction evidence="29">
        <text>L-aspartate + ATP = 4-phospho-L-aspartate + ADP</text>
        <dbReference type="Rhea" id="RHEA:23776"/>
        <dbReference type="ChEBI" id="CHEBI:29991"/>
        <dbReference type="ChEBI" id="CHEBI:30616"/>
        <dbReference type="ChEBI" id="CHEBI:57535"/>
        <dbReference type="ChEBI" id="CHEBI:456216"/>
        <dbReference type="EC" id="2.7.2.4"/>
    </reaction>
    <physiologicalReaction direction="left-to-right" evidence="29">
        <dbReference type="Rhea" id="RHEA:23777"/>
    </physiologicalReaction>
</comment>
<dbReference type="PANTHER" id="PTHR43070:SF5">
    <property type="entry name" value="HOMOSERINE DEHYDROGENASE"/>
    <property type="match status" value="1"/>
</dbReference>
<dbReference type="Proteomes" id="UP000054558">
    <property type="component" value="Unassembled WGS sequence"/>
</dbReference>
<evidence type="ECO:0000256" key="9">
    <source>
        <dbReference type="ARBA" id="ARBA00010046"/>
    </source>
</evidence>
<evidence type="ECO:0000256" key="29">
    <source>
        <dbReference type="ARBA" id="ARBA00048561"/>
    </source>
</evidence>
<dbReference type="FunFam" id="3.30.2130.10:FF:000001">
    <property type="entry name" value="Bifunctional aspartokinase/homoserine dehydrogenase"/>
    <property type="match status" value="1"/>
</dbReference>
<keyword evidence="17" id="KW-0547">Nucleotide-binding</keyword>
<evidence type="ECO:0000256" key="6">
    <source>
        <dbReference type="ARBA" id="ARBA00005062"/>
    </source>
</evidence>
<dbReference type="UniPathway" id="UPA00050">
    <property type="reaction ID" value="UER00063"/>
</dbReference>
<protein>
    <submittedName>
        <fullName evidence="32">Aspartate kinase and homoserine dehydrogenase</fullName>
    </submittedName>
</protein>
<proteinExistence type="inferred from homology"/>
<dbReference type="CDD" id="cd04921">
    <property type="entry name" value="ACT_AKi-HSDH-ThrA-like_1"/>
    <property type="match status" value="1"/>
</dbReference>
<dbReference type="GO" id="GO:0050661">
    <property type="term" value="F:NADP binding"/>
    <property type="evidence" value="ECO:0007669"/>
    <property type="project" value="InterPro"/>
</dbReference>
<evidence type="ECO:0000256" key="12">
    <source>
        <dbReference type="ARBA" id="ARBA00022640"/>
    </source>
</evidence>
<dbReference type="FunFam" id="3.40.50.720:FF:000083">
    <property type="entry name" value="Bifunctional aspartokinase/homoserine dehydrogenase"/>
    <property type="match status" value="1"/>
</dbReference>
<dbReference type="Gene3D" id="3.30.2130.10">
    <property type="entry name" value="VC0802-like"/>
    <property type="match status" value="1"/>
</dbReference>
<dbReference type="InterPro" id="IPR036291">
    <property type="entry name" value="NAD(P)-bd_dom_sf"/>
</dbReference>
<evidence type="ECO:0000256" key="21">
    <source>
        <dbReference type="ARBA" id="ARBA00022946"/>
    </source>
</evidence>
<comment type="subcellular location">
    <subcellularLocation>
        <location evidence="2">Plastid</location>
        <location evidence="2">Chloroplast</location>
    </subcellularLocation>
</comment>
<dbReference type="InterPro" id="IPR001342">
    <property type="entry name" value="HDH_cat"/>
</dbReference>
<comment type="pathway">
    <text evidence="7">Amino-acid biosynthesis; L-threonine biosynthesis; L-threonine from L-aspartate: step 1/5.</text>
</comment>
<dbReference type="NCBIfam" id="NF006959">
    <property type="entry name" value="PRK09436.1"/>
    <property type="match status" value="1"/>
</dbReference>
<dbReference type="SUPFAM" id="SSF55021">
    <property type="entry name" value="ACT-like"/>
    <property type="match status" value="2"/>
</dbReference>
<evidence type="ECO:0000256" key="25">
    <source>
        <dbReference type="ARBA" id="ARBA00023154"/>
    </source>
</evidence>
<dbReference type="InterPro" id="IPR001341">
    <property type="entry name" value="Asp_kinase"/>
</dbReference>
<dbReference type="UniPathway" id="UPA00034">
    <property type="reaction ID" value="UER00015"/>
</dbReference>
<evidence type="ECO:0000256" key="18">
    <source>
        <dbReference type="ARBA" id="ARBA00022777"/>
    </source>
</evidence>
<dbReference type="Gene3D" id="3.40.1160.10">
    <property type="entry name" value="Acetylglutamate kinase-like"/>
    <property type="match status" value="1"/>
</dbReference>
<feature type="domain" description="ACT" evidence="31">
    <location>
        <begin position="534"/>
        <end position="608"/>
    </location>
</feature>
<evidence type="ECO:0000256" key="7">
    <source>
        <dbReference type="ARBA" id="ARBA00005139"/>
    </source>
</evidence>
<name>A0A1Y1HSG9_KLENI</name>
<dbReference type="UniPathway" id="UPA00051">
    <property type="reaction ID" value="UER00462"/>
</dbReference>
<evidence type="ECO:0000256" key="1">
    <source>
        <dbReference type="ARBA" id="ARBA00001920"/>
    </source>
</evidence>
<keyword evidence="24" id="KW-0915">Sodium</keyword>
<keyword evidence="22" id="KW-0560">Oxidoreductase</keyword>
<evidence type="ECO:0000256" key="8">
    <source>
        <dbReference type="ARBA" id="ARBA00007952"/>
    </source>
</evidence>
<dbReference type="GO" id="GO:0009067">
    <property type="term" value="P:aspartate family amino acid biosynthetic process"/>
    <property type="evidence" value="ECO:0000318"/>
    <property type="project" value="GO_Central"/>
</dbReference>
<keyword evidence="12" id="KW-0934">Plastid</keyword>
<evidence type="ECO:0000256" key="26">
    <source>
        <dbReference type="ARBA" id="ARBA00023167"/>
    </source>
</evidence>
<evidence type="ECO:0000256" key="17">
    <source>
        <dbReference type="ARBA" id="ARBA00022741"/>
    </source>
</evidence>
<dbReference type="Gene3D" id="3.40.50.720">
    <property type="entry name" value="NAD(P)-binding Rossmann-like Domain"/>
    <property type="match status" value="1"/>
</dbReference>
<dbReference type="SUPFAM" id="SSF53633">
    <property type="entry name" value="Carbamate kinase-like"/>
    <property type="match status" value="1"/>
</dbReference>
<dbReference type="OMA" id="VTCNKIA"/>
<dbReference type="InterPro" id="IPR002912">
    <property type="entry name" value="ACT_dom"/>
</dbReference>
<dbReference type="GO" id="GO:0009089">
    <property type="term" value="P:lysine biosynthetic process via diaminopimelate"/>
    <property type="evidence" value="ECO:0007669"/>
    <property type="project" value="UniProtKB-UniPathway"/>
</dbReference>
<evidence type="ECO:0000256" key="19">
    <source>
        <dbReference type="ARBA" id="ARBA00022840"/>
    </source>
</evidence>
<keyword evidence="33" id="KW-1185">Reference proteome</keyword>
<comment type="pathway">
    <text evidence="3">Amino-acid biosynthesis; L-lysine biosynthesis via DAP pathway; (S)-tetrahydrodipicolinate from L-aspartate: step 1/4.</text>
</comment>
<dbReference type="Pfam" id="PF03447">
    <property type="entry name" value="NAD_binding_3"/>
    <property type="match status" value="1"/>
</dbReference>
<dbReference type="InterPro" id="IPR011147">
    <property type="entry name" value="Bifunc_Aspkin/hSer_DH"/>
</dbReference>
<evidence type="ECO:0000256" key="4">
    <source>
        <dbReference type="ARBA" id="ARBA00004986"/>
    </source>
</evidence>
<keyword evidence="10" id="KW-0150">Chloroplast</keyword>
<dbReference type="SUPFAM" id="SSF51735">
    <property type="entry name" value="NAD(P)-binding Rossmann-fold domains"/>
    <property type="match status" value="1"/>
</dbReference>
<evidence type="ECO:0000256" key="28">
    <source>
        <dbReference type="ARBA" id="ARBA00044938"/>
    </source>
</evidence>
<keyword evidence="27" id="KW-0511">Multifunctional enzyme</keyword>
<keyword evidence="11" id="KW-0028">Amino-acid biosynthesis</keyword>
<dbReference type="NCBIfam" id="TIGR00657">
    <property type="entry name" value="asp_kinases"/>
    <property type="match status" value="1"/>
</dbReference>
<keyword evidence="15" id="KW-0479">Metal-binding</keyword>
<evidence type="ECO:0000313" key="33">
    <source>
        <dbReference type="Proteomes" id="UP000054558"/>
    </source>
</evidence>
<dbReference type="Pfam" id="PF00742">
    <property type="entry name" value="Homoserine_dh"/>
    <property type="match status" value="1"/>
</dbReference>
<dbReference type="EMBL" id="DF236967">
    <property type="protein sequence ID" value="GAQ78768.1"/>
    <property type="molecule type" value="Genomic_DNA"/>
</dbReference>
<dbReference type="InterPro" id="IPR054352">
    <property type="entry name" value="ACT_Aspartokinase"/>
</dbReference>
<evidence type="ECO:0000256" key="23">
    <source>
        <dbReference type="ARBA" id="ARBA00023027"/>
    </source>
</evidence>
<dbReference type="PANTHER" id="PTHR43070">
    <property type="match status" value="1"/>
</dbReference>
<keyword evidence="14" id="KW-0791">Threonine biosynthesis</keyword>